<evidence type="ECO:0000256" key="5">
    <source>
        <dbReference type="SAM" id="MobiDB-lite"/>
    </source>
</evidence>
<accession>A0A4Y8IVD0</accession>
<keyword evidence="3 6" id="KW-1133">Transmembrane helix</keyword>
<feature type="transmembrane region" description="Helical" evidence="6">
    <location>
        <begin position="7"/>
        <end position="25"/>
    </location>
</feature>
<dbReference type="AlphaFoldDB" id="A0A4Y8IVD0"/>
<dbReference type="InterPro" id="IPR010445">
    <property type="entry name" value="LapA_dom"/>
</dbReference>
<feature type="region of interest" description="Disordered" evidence="5">
    <location>
        <begin position="79"/>
        <end position="108"/>
    </location>
</feature>
<comment type="caution">
    <text evidence="8">The sequence shown here is derived from an EMBL/GenBank/DDBJ whole genome shotgun (WGS) entry which is preliminary data.</text>
</comment>
<feature type="transmembrane region" description="Helical" evidence="6">
    <location>
        <begin position="37"/>
        <end position="59"/>
    </location>
</feature>
<evidence type="ECO:0000256" key="6">
    <source>
        <dbReference type="SAM" id="Phobius"/>
    </source>
</evidence>
<dbReference type="GO" id="GO:0005886">
    <property type="term" value="C:plasma membrane"/>
    <property type="evidence" value="ECO:0007669"/>
    <property type="project" value="InterPro"/>
</dbReference>
<dbReference type="PANTHER" id="PTHR41335">
    <property type="entry name" value="MEMBRANE PROTEIN-RELATED"/>
    <property type="match status" value="1"/>
</dbReference>
<protein>
    <submittedName>
        <fullName evidence="8">DUF1049 domain-containing protein</fullName>
    </submittedName>
</protein>
<proteinExistence type="predicted"/>
<dbReference type="EMBL" id="SOPW01000001">
    <property type="protein sequence ID" value="TFB24907.1"/>
    <property type="molecule type" value="Genomic_DNA"/>
</dbReference>
<evidence type="ECO:0000256" key="2">
    <source>
        <dbReference type="ARBA" id="ARBA00022692"/>
    </source>
</evidence>
<keyword evidence="1" id="KW-1003">Cell membrane</keyword>
<dbReference type="OrthoDB" id="2990728at2"/>
<keyword evidence="4 6" id="KW-0472">Membrane</keyword>
<dbReference type="RefSeq" id="WP_134338368.1">
    <property type="nucleotide sequence ID" value="NZ_SOPW01000001.1"/>
</dbReference>
<evidence type="ECO:0000256" key="3">
    <source>
        <dbReference type="ARBA" id="ARBA00022989"/>
    </source>
</evidence>
<dbReference type="PANTHER" id="PTHR41335:SF1">
    <property type="entry name" value="MEMBRANE PROTEIN"/>
    <property type="match status" value="1"/>
</dbReference>
<gene>
    <name evidence="8" type="ORF">E3U55_00510</name>
</gene>
<evidence type="ECO:0000256" key="4">
    <source>
        <dbReference type="ARBA" id="ARBA00023136"/>
    </source>
</evidence>
<sequence length="108" mass="12223">MKQQSWIVVSLVFAVIIAVFAVINVENVEVDFLFTTTTAPLILVILLSVLMGAILIVGFSFSKIFQLQRDVKQLRNENEQLKQKQSTDLTPESKSDSTEVQHNDEQKE</sequence>
<organism evidence="8 9">
    <name type="scientific">Filobacillus milosensis</name>
    <dbReference type="NCBI Taxonomy" id="94137"/>
    <lineage>
        <taxon>Bacteria</taxon>
        <taxon>Bacillati</taxon>
        <taxon>Bacillota</taxon>
        <taxon>Bacilli</taxon>
        <taxon>Bacillales</taxon>
        <taxon>Bacillaceae</taxon>
        <taxon>Filobacillus</taxon>
    </lineage>
</organism>
<evidence type="ECO:0000256" key="1">
    <source>
        <dbReference type="ARBA" id="ARBA00022475"/>
    </source>
</evidence>
<keyword evidence="9" id="KW-1185">Reference proteome</keyword>
<name>A0A4Y8IVD0_9BACI</name>
<dbReference type="Pfam" id="PF06305">
    <property type="entry name" value="LapA_dom"/>
    <property type="match status" value="1"/>
</dbReference>
<evidence type="ECO:0000313" key="9">
    <source>
        <dbReference type="Proteomes" id="UP000297975"/>
    </source>
</evidence>
<evidence type="ECO:0000259" key="7">
    <source>
        <dbReference type="Pfam" id="PF06305"/>
    </source>
</evidence>
<dbReference type="Proteomes" id="UP000297975">
    <property type="component" value="Unassembled WGS sequence"/>
</dbReference>
<keyword evidence="2 6" id="KW-0812">Transmembrane</keyword>
<reference evidence="8 9" key="1">
    <citation type="submission" date="2019-03" db="EMBL/GenBank/DDBJ databases">
        <authorList>
            <person name="He R.-H."/>
        </authorList>
    </citation>
    <scope>NUCLEOTIDE SEQUENCE [LARGE SCALE GENOMIC DNA]</scope>
    <source>
        <strain evidence="9">SH 714</strain>
    </source>
</reference>
<evidence type="ECO:0000313" key="8">
    <source>
        <dbReference type="EMBL" id="TFB24907.1"/>
    </source>
</evidence>
<feature type="domain" description="Lipopolysaccharide assembly protein A" evidence="7">
    <location>
        <begin position="24"/>
        <end position="84"/>
    </location>
</feature>
<feature type="compositionally biased region" description="Basic and acidic residues" evidence="5">
    <location>
        <begin position="91"/>
        <end position="108"/>
    </location>
</feature>